<evidence type="ECO:0000256" key="1">
    <source>
        <dbReference type="SAM" id="SignalP"/>
    </source>
</evidence>
<dbReference type="AlphaFoldDB" id="A0A9D1P5U8"/>
<reference evidence="2" key="1">
    <citation type="submission" date="2020-10" db="EMBL/GenBank/DDBJ databases">
        <authorList>
            <person name="Gilroy R."/>
        </authorList>
    </citation>
    <scope>NUCLEOTIDE SEQUENCE</scope>
    <source>
        <strain evidence="2">CHK183-6373</strain>
    </source>
</reference>
<accession>A0A9D1P5U8</accession>
<sequence>MKAKWILVVVLLLMLPFASASAEICTVENDTLLLTVDAWNLDMTLTHKPTGQVLYSGVDAMDTGANESWQGFLASSLVLDVAEGTAVTPKNYDIHTSNPEISLTPVENGVDAVVDFTAIGQRISLQIRLEGDSLAITVPADGVTEYGETRLCGL</sequence>
<name>A0A9D1P5U8_9FIRM</name>
<comment type="caution">
    <text evidence="2">The sequence shown here is derived from an EMBL/GenBank/DDBJ whole genome shotgun (WGS) entry which is preliminary data.</text>
</comment>
<reference evidence="2" key="2">
    <citation type="journal article" date="2021" name="PeerJ">
        <title>Extensive microbial diversity within the chicken gut microbiome revealed by metagenomics and culture.</title>
        <authorList>
            <person name="Gilroy R."/>
            <person name="Ravi A."/>
            <person name="Getino M."/>
            <person name="Pursley I."/>
            <person name="Horton D.L."/>
            <person name="Alikhan N.F."/>
            <person name="Baker D."/>
            <person name="Gharbi K."/>
            <person name="Hall N."/>
            <person name="Watson M."/>
            <person name="Adriaenssens E.M."/>
            <person name="Foster-Nyarko E."/>
            <person name="Jarju S."/>
            <person name="Secka A."/>
            <person name="Antonio M."/>
            <person name="Oren A."/>
            <person name="Chaudhuri R.R."/>
            <person name="La Ragione R."/>
            <person name="Hildebrand F."/>
            <person name="Pallen M.J."/>
        </authorList>
    </citation>
    <scope>NUCLEOTIDE SEQUENCE</scope>
    <source>
        <strain evidence="2">CHK183-6373</strain>
    </source>
</reference>
<evidence type="ECO:0000313" key="2">
    <source>
        <dbReference type="EMBL" id="HIV27183.1"/>
    </source>
</evidence>
<feature type="chain" id="PRO_5039612763" description="DUF4382 domain-containing protein" evidence="1">
    <location>
        <begin position="23"/>
        <end position="154"/>
    </location>
</feature>
<organism evidence="2 3">
    <name type="scientific">Candidatus Ornithocaccomicrobium faecavium</name>
    <dbReference type="NCBI Taxonomy" id="2840890"/>
    <lineage>
        <taxon>Bacteria</taxon>
        <taxon>Bacillati</taxon>
        <taxon>Bacillota</taxon>
        <taxon>Clostridia</taxon>
        <taxon>Candidatus Ornithocaccomicrobium</taxon>
    </lineage>
</organism>
<protein>
    <recommendedName>
        <fullName evidence="4">DUF4382 domain-containing protein</fullName>
    </recommendedName>
</protein>
<dbReference type="EMBL" id="DVOT01000075">
    <property type="protein sequence ID" value="HIV27183.1"/>
    <property type="molecule type" value="Genomic_DNA"/>
</dbReference>
<dbReference type="Proteomes" id="UP000886884">
    <property type="component" value="Unassembled WGS sequence"/>
</dbReference>
<feature type="non-terminal residue" evidence="2">
    <location>
        <position position="154"/>
    </location>
</feature>
<evidence type="ECO:0000313" key="3">
    <source>
        <dbReference type="Proteomes" id="UP000886884"/>
    </source>
</evidence>
<keyword evidence="1" id="KW-0732">Signal</keyword>
<gene>
    <name evidence="2" type="ORF">IAA64_04395</name>
</gene>
<evidence type="ECO:0008006" key="4">
    <source>
        <dbReference type="Google" id="ProtNLM"/>
    </source>
</evidence>
<proteinExistence type="predicted"/>
<feature type="signal peptide" evidence="1">
    <location>
        <begin position="1"/>
        <end position="22"/>
    </location>
</feature>